<organism evidence="4 5">
    <name type="scientific">Eptatretus burgeri</name>
    <name type="common">Inshore hagfish</name>
    <dbReference type="NCBI Taxonomy" id="7764"/>
    <lineage>
        <taxon>Eukaryota</taxon>
        <taxon>Metazoa</taxon>
        <taxon>Chordata</taxon>
        <taxon>Craniata</taxon>
        <taxon>Vertebrata</taxon>
        <taxon>Cyclostomata</taxon>
        <taxon>Myxini</taxon>
        <taxon>Myxiniformes</taxon>
        <taxon>Myxinidae</taxon>
        <taxon>Eptatretinae</taxon>
        <taxon>Eptatretus</taxon>
    </lineage>
</organism>
<dbReference type="CDD" id="cd23576">
    <property type="entry name" value="TFP_LU_ECD_BAMBI"/>
    <property type="match status" value="1"/>
</dbReference>
<dbReference type="GO" id="GO:0005109">
    <property type="term" value="F:frizzled binding"/>
    <property type="evidence" value="ECO:0007669"/>
    <property type="project" value="TreeGrafter"/>
</dbReference>
<evidence type="ECO:0000259" key="3">
    <source>
        <dbReference type="Pfam" id="PF19337"/>
    </source>
</evidence>
<dbReference type="GO" id="GO:0007179">
    <property type="term" value="P:transforming growth factor beta receptor signaling pathway"/>
    <property type="evidence" value="ECO:0007669"/>
    <property type="project" value="TreeGrafter"/>
</dbReference>
<dbReference type="InterPro" id="IPR045860">
    <property type="entry name" value="Snake_toxin-like_sf"/>
</dbReference>
<dbReference type="Gene3D" id="2.10.60.10">
    <property type="entry name" value="CD59"/>
    <property type="match status" value="1"/>
</dbReference>
<evidence type="ECO:0000313" key="5">
    <source>
        <dbReference type="Proteomes" id="UP000694388"/>
    </source>
</evidence>
<sequence length="254" mass="27701">MCTLFVALSKGDIRCYCDAPHCVVTGYMCKSPAAGCFSRPLRPAVTNSPRTHGCLESLGPSHASCQLDTLENRTEARVLLHCCQEDMCNYQDAHQQLQLNDGREELWDSGRWVAETRAEPPARGPTVEEEDAREQDLWLRAAVIAVPVAGALVLVLLIGLALRLLRSEARRQRLALHRLGCSLRDSRPPPVRGSACCPACDGLICDGGSRKTPSWPQGQWLETDGGGSDSMHKPSAWPLGRWDAGGVSEKVAFV</sequence>
<dbReference type="Ensembl" id="ENSEBUT00000023359.1">
    <property type="protein sequence ID" value="ENSEBUP00000022782.1"/>
    <property type="gene ID" value="ENSEBUG00000014031.1"/>
</dbReference>
<keyword evidence="1" id="KW-0472">Membrane</keyword>
<evidence type="ECO:0000256" key="1">
    <source>
        <dbReference type="SAM" id="Phobius"/>
    </source>
</evidence>
<dbReference type="Pfam" id="PF06211">
    <property type="entry name" value="BAMBI"/>
    <property type="match status" value="1"/>
</dbReference>
<feature type="transmembrane region" description="Helical" evidence="1">
    <location>
        <begin position="137"/>
        <end position="165"/>
    </location>
</feature>
<accession>A0A8C4X016</accession>
<dbReference type="Proteomes" id="UP000694388">
    <property type="component" value="Unplaced"/>
</dbReference>
<reference evidence="4" key="2">
    <citation type="submission" date="2025-09" db="UniProtKB">
        <authorList>
            <consortium name="Ensembl"/>
        </authorList>
    </citation>
    <scope>IDENTIFICATION</scope>
</reference>
<dbReference type="Pfam" id="PF19337">
    <property type="entry name" value="BAMBI_C"/>
    <property type="match status" value="1"/>
</dbReference>
<evidence type="ECO:0000259" key="2">
    <source>
        <dbReference type="Pfam" id="PF06211"/>
    </source>
</evidence>
<proteinExistence type="predicted"/>
<dbReference type="GeneTree" id="ENSGT00940000154101"/>
<keyword evidence="1" id="KW-1133">Transmembrane helix</keyword>
<protein>
    <submittedName>
        <fullName evidence="4">BMP and activin membrane-bound inhibitor homolog (Xenopus laevis) b</fullName>
    </submittedName>
</protein>
<dbReference type="OMA" id="TRLVWFR"/>
<dbReference type="SUPFAM" id="SSF57302">
    <property type="entry name" value="Snake toxin-like"/>
    <property type="match status" value="1"/>
</dbReference>
<dbReference type="AlphaFoldDB" id="A0A8C4X016"/>
<reference evidence="4" key="1">
    <citation type="submission" date="2025-08" db="UniProtKB">
        <authorList>
            <consortium name="Ensembl"/>
        </authorList>
    </citation>
    <scope>IDENTIFICATION</scope>
</reference>
<dbReference type="InterPro" id="IPR045806">
    <property type="entry name" value="BAMBI_C"/>
</dbReference>
<dbReference type="PANTHER" id="PTHR15505:SF1">
    <property type="entry name" value="BMP AND ACTIVIN MEMBRANE-BOUND INHIBITOR HOMOLOG"/>
    <property type="match status" value="1"/>
</dbReference>
<dbReference type="PANTHER" id="PTHR15505">
    <property type="entry name" value="RIIA DOMAIN-CONTAINING PROTEIN 1"/>
    <property type="match status" value="1"/>
</dbReference>
<feature type="domain" description="BMP and activin membrane-bound inhibitor C-terminal" evidence="3">
    <location>
        <begin position="131"/>
        <end position="174"/>
    </location>
</feature>
<evidence type="ECO:0000313" key="4">
    <source>
        <dbReference type="Ensembl" id="ENSEBUP00000022782.1"/>
    </source>
</evidence>
<dbReference type="InterPro" id="IPR045807">
    <property type="entry name" value="BAMBI_N"/>
</dbReference>
<keyword evidence="1" id="KW-0812">Transmembrane</keyword>
<keyword evidence="5" id="KW-1185">Reference proteome</keyword>
<name>A0A8C4X016_EPTBU</name>
<feature type="domain" description="BMP and activin membrane-bound inhibitor N-terminal" evidence="2">
    <location>
        <begin position="1"/>
        <end position="94"/>
    </location>
</feature>